<evidence type="ECO:0000313" key="3">
    <source>
        <dbReference type="Proteomes" id="UP000005959"/>
    </source>
</evidence>
<feature type="transmembrane region" description="Helical" evidence="1">
    <location>
        <begin position="123"/>
        <end position="142"/>
    </location>
</feature>
<evidence type="ECO:0000313" key="2">
    <source>
        <dbReference type="EMBL" id="EHM40257.1"/>
    </source>
</evidence>
<name>G9YAC7_HAFAL</name>
<keyword evidence="1" id="KW-1133">Transmembrane helix</keyword>
<feature type="transmembrane region" description="Helical" evidence="1">
    <location>
        <begin position="154"/>
        <end position="171"/>
    </location>
</feature>
<sequence>MNIIRLLIGARFLSLIKEGKKNTRLINANKATSLKCSSSKLNRFYTNEWNKCSYPNPISIGILCFLFIILYIGGSEMILDFCNLPTKMSAVVSLSLIAVISIIISAIPYILGRGHVNGLSIMLLLYFLDISLTLIGIFLMVIKSIEFDTLQMQLILFPVQLLLIYFCHYLMNSEMFSRTVLFFQTKRIVLEVNKMRKKINHKMQRVYYFFQKKELR</sequence>
<dbReference type="Proteomes" id="UP000005959">
    <property type="component" value="Unassembled WGS sequence"/>
</dbReference>
<keyword evidence="1" id="KW-0472">Membrane</keyword>
<comment type="caution">
    <text evidence="2">The sequence shown here is derived from an EMBL/GenBank/DDBJ whole genome shotgun (WGS) entry which is preliminary data.</text>
</comment>
<organism evidence="2 3">
    <name type="scientific">Hafnia alvei ATCC 51873</name>
    <dbReference type="NCBI Taxonomy" id="1002364"/>
    <lineage>
        <taxon>Bacteria</taxon>
        <taxon>Pseudomonadati</taxon>
        <taxon>Pseudomonadota</taxon>
        <taxon>Gammaproteobacteria</taxon>
        <taxon>Enterobacterales</taxon>
        <taxon>Hafniaceae</taxon>
        <taxon>Hafnia</taxon>
    </lineage>
</organism>
<dbReference type="PATRIC" id="fig|1002364.3.peg.3208"/>
<gene>
    <name evidence="2" type="ORF">HMPREF0454_03551</name>
</gene>
<dbReference type="HOGENOM" id="CLU_1276170_0_0_6"/>
<proteinExistence type="predicted"/>
<keyword evidence="1" id="KW-0812">Transmembrane</keyword>
<feature type="transmembrane region" description="Helical" evidence="1">
    <location>
        <begin position="58"/>
        <end position="79"/>
    </location>
</feature>
<protein>
    <submittedName>
        <fullName evidence="2">Uncharacterized protein</fullName>
    </submittedName>
</protein>
<dbReference type="EMBL" id="AGCI01000084">
    <property type="protein sequence ID" value="EHM40257.1"/>
    <property type="molecule type" value="Genomic_DNA"/>
</dbReference>
<evidence type="ECO:0000256" key="1">
    <source>
        <dbReference type="SAM" id="Phobius"/>
    </source>
</evidence>
<dbReference type="AlphaFoldDB" id="G9YAC7"/>
<reference evidence="2 3" key="1">
    <citation type="submission" date="2011-08" db="EMBL/GenBank/DDBJ databases">
        <authorList>
            <person name="Weinstock G."/>
            <person name="Sodergren E."/>
            <person name="Clifton S."/>
            <person name="Fulton L."/>
            <person name="Fulton B."/>
            <person name="Courtney L."/>
            <person name="Fronick C."/>
            <person name="Harrison M."/>
            <person name="Strong C."/>
            <person name="Farmer C."/>
            <person name="Delahaunty K."/>
            <person name="Markovic C."/>
            <person name="Hall O."/>
            <person name="Minx P."/>
            <person name="Tomlinson C."/>
            <person name="Mitreva M."/>
            <person name="Hou S."/>
            <person name="Chen J."/>
            <person name="Wollam A."/>
            <person name="Pepin K.H."/>
            <person name="Johnson M."/>
            <person name="Bhonagiri V."/>
            <person name="Zhang X."/>
            <person name="Suruliraj S."/>
            <person name="Warren W."/>
            <person name="Chinwalla A."/>
            <person name="Mardis E.R."/>
            <person name="Wilson R.K."/>
        </authorList>
    </citation>
    <scope>NUCLEOTIDE SEQUENCE [LARGE SCALE GENOMIC DNA]</scope>
    <source>
        <strain evidence="2 3">ATCC 51873</strain>
    </source>
</reference>
<accession>G9YAC7</accession>
<feature type="transmembrane region" description="Helical" evidence="1">
    <location>
        <begin position="91"/>
        <end position="111"/>
    </location>
</feature>